<keyword evidence="3" id="KW-0808">Transferase</keyword>
<dbReference type="AlphaFoldDB" id="A0A3A5KPK0"/>
<evidence type="ECO:0000313" key="4">
    <source>
        <dbReference type="Proteomes" id="UP000272706"/>
    </source>
</evidence>
<dbReference type="Proteomes" id="UP000272706">
    <property type="component" value="Unassembled WGS sequence"/>
</dbReference>
<dbReference type="Pfam" id="PF13480">
    <property type="entry name" value="Acetyltransf_6"/>
    <property type="match status" value="1"/>
</dbReference>
<sequence length="388" mass="42993">MSGASMSRPDAASLDGPLQQADRVENSPAKVRAFVELFNGIPVHDLVANLTVSVETLEIVGRVFPLTLNDASEAPNCYICCPSSAYIDYAVDETRNFVAHPLLRRALRALIGACAPLVRASGLDHQVQVNNWLYSTNPVPMLDRAAVIALRANLAARFPDRAIVIRSLNEIADPATIAALKVKGFRMLAARQIYIFADRSAAPAMTNDMKRDRKRLRTTSFEIVGDADFGETDYARSEELYRMLYLDKYTPLNPHYTARYIGEMHRRGIISLAGLRRPGGELVAVTGLFENGRTLTQPIVGYDTGLPIEEGLYRMVMAMAQDHATAHGLFFNMSAGASNFKRRRGAVPAIEYNAVYAGHLPHRRRMAIRMMETVLARIGIPLLRSFEL</sequence>
<dbReference type="EMBL" id="QZWZ01000019">
    <property type="protein sequence ID" value="RJT34849.1"/>
    <property type="molecule type" value="Genomic_DNA"/>
</dbReference>
<comment type="caution">
    <text evidence="3">The sequence shown here is derived from an EMBL/GenBank/DDBJ whole genome shotgun (WGS) entry which is preliminary data.</text>
</comment>
<accession>A0A3A5KPK0</accession>
<organism evidence="3 4">
    <name type="scientific">Mesorhizobium waimense</name>
    <dbReference type="NCBI Taxonomy" id="1300307"/>
    <lineage>
        <taxon>Bacteria</taxon>
        <taxon>Pseudomonadati</taxon>
        <taxon>Pseudomonadota</taxon>
        <taxon>Alphaproteobacteria</taxon>
        <taxon>Hyphomicrobiales</taxon>
        <taxon>Phyllobacteriaceae</taxon>
        <taxon>Mesorhizobium</taxon>
    </lineage>
</organism>
<proteinExistence type="predicted"/>
<dbReference type="OrthoDB" id="9809725at2"/>
<dbReference type="InterPro" id="IPR038740">
    <property type="entry name" value="BioF2-like_GNAT_dom"/>
</dbReference>
<reference evidence="3 4" key="1">
    <citation type="submission" date="2018-09" db="EMBL/GenBank/DDBJ databases">
        <title>Mesorhizobium carmichaelinearum sp. nov. isolated from Carmichaelinea spp. root nodules in New Zealand.</title>
        <authorList>
            <person name="De Meyer S.E."/>
        </authorList>
    </citation>
    <scope>NUCLEOTIDE SEQUENCE [LARGE SCALE GENOMIC DNA]</scope>
    <source>
        <strain evidence="3 4">ICMP19557</strain>
    </source>
</reference>
<name>A0A3A5KPK0_9HYPH</name>
<evidence type="ECO:0000313" key="3">
    <source>
        <dbReference type="EMBL" id="RJT34849.1"/>
    </source>
</evidence>
<evidence type="ECO:0000259" key="2">
    <source>
        <dbReference type="Pfam" id="PF13480"/>
    </source>
</evidence>
<feature type="region of interest" description="Disordered" evidence="1">
    <location>
        <begin position="1"/>
        <end position="23"/>
    </location>
</feature>
<keyword evidence="4" id="KW-1185">Reference proteome</keyword>
<protein>
    <submittedName>
        <fullName evidence="3">GNAT family N-acetyltransferase</fullName>
    </submittedName>
</protein>
<dbReference type="GO" id="GO:0016740">
    <property type="term" value="F:transferase activity"/>
    <property type="evidence" value="ECO:0007669"/>
    <property type="project" value="UniProtKB-KW"/>
</dbReference>
<evidence type="ECO:0000256" key="1">
    <source>
        <dbReference type="SAM" id="MobiDB-lite"/>
    </source>
</evidence>
<gene>
    <name evidence="3" type="ORF">D3227_22665</name>
</gene>
<feature type="domain" description="BioF2-like acetyltransferase" evidence="2">
    <location>
        <begin position="207"/>
        <end position="342"/>
    </location>
</feature>